<dbReference type="Proteomes" id="UP000563898">
    <property type="component" value="Unassembled WGS sequence"/>
</dbReference>
<gene>
    <name evidence="4" type="ORF">HGA05_03485</name>
</gene>
<feature type="domain" description="Transcriptional repressor PaaX-like N-terminal" evidence="1">
    <location>
        <begin position="11"/>
        <end position="71"/>
    </location>
</feature>
<evidence type="ECO:0000259" key="2">
    <source>
        <dbReference type="Pfam" id="PF08223"/>
    </source>
</evidence>
<comment type="caution">
    <text evidence="4">The sequence shown here is derived from an EMBL/GenBank/DDBJ whole genome shotgun (WGS) entry which is preliminary data.</text>
</comment>
<dbReference type="Gene3D" id="1.10.10.10">
    <property type="entry name" value="Winged helix-like DNA-binding domain superfamily/Winged helix DNA-binding domain"/>
    <property type="match status" value="1"/>
</dbReference>
<proteinExistence type="predicted"/>
<evidence type="ECO:0000313" key="4">
    <source>
        <dbReference type="EMBL" id="NKY00628.1"/>
    </source>
</evidence>
<dbReference type="Pfam" id="PF20803">
    <property type="entry name" value="PaaX_M"/>
    <property type="match status" value="1"/>
</dbReference>
<dbReference type="InterPro" id="IPR048846">
    <property type="entry name" value="PaaX-like_central"/>
</dbReference>
<sequence length="253" mass="28348">MTDPLAPPVPARSAILSLLLGAHPPTLTVREIVGAMRLFGIAESTTRVALTRMVAGGDLIRDDAGHTLSERLVQRQRDVEPPERRPWTGLWEMAVVTTTGRDAADRVALRSEMARQRVAQLREGVWTRPANLDRPFSARLLEVSTCFEARPLSGSAELTHRLWDLDAWSRRGHAFLDALDDVADRGAADEPRRFRIMVAAVHHLQTDPLLPDELLPEGWPAEALTTVYAEYRAWLATMRENLREDQVADTEPR</sequence>
<evidence type="ECO:0000259" key="3">
    <source>
        <dbReference type="Pfam" id="PF20803"/>
    </source>
</evidence>
<dbReference type="PANTHER" id="PTHR30319">
    <property type="entry name" value="PHENYLACETIC ACID REGULATOR-RELATED TRANSCRIPTIONAL REPRESSOR"/>
    <property type="match status" value="1"/>
</dbReference>
<dbReference type="AlphaFoldDB" id="A0A846WGL1"/>
<dbReference type="Gene3D" id="1.20.58.1460">
    <property type="match status" value="1"/>
</dbReference>
<accession>A0A846WGL1</accession>
<dbReference type="RefSeq" id="WP_006369516.1">
    <property type="nucleotide sequence ID" value="NZ_JAAXPC010000002.1"/>
</dbReference>
<dbReference type="InterPro" id="IPR013225">
    <property type="entry name" value="PaaX_C"/>
</dbReference>
<dbReference type="EMBL" id="JAAXPC010000002">
    <property type="protein sequence ID" value="NKY00628.1"/>
    <property type="molecule type" value="Genomic_DNA"/>
</dbReference>
<evidence type="ECO:0000313" key="5">
    <source>
        <dbReference type="Proteomes" id="UP000563898"/>
    </source>
</evidence>
<feature type="domain" description="Transcriptional repressor PaaX-like central Cas2-like" evidence="3">
    <location>
        <begin position="85"/>
        <end position="137"/>
    </location>
</feature>
<dbReference type="InterPro" id="IPR036388">
    <property type="entry name" value="WH-like_DNA-bd_sf"/>
</dbReference>
<protein>
    <submittedName>
        <fullName evidence="4">PaaX family transcriptional regulator</fullName>
    </submittedName>
</protein>
<dbReference type="Pfam" id="PF07848">
    <property type="entry name" value="PaaX"/>
    <property type="match status" value="1"/>
</dbReference>
<organism evidence="4 5">
    <name type="scientific">Gordonia polyisoprenivorans</name>
    <dbReference type="NCBI Taxonomy" id="84595"/>
    <lineage>
        <taxon>Bacteria</taxon>
        <taxon>Bacillati</taxon>
        <taxon>Actinomycetota</taxon>
        <taxon>Actinomycetes</taxon>
        <taxon>Mycobacteriales</taxon>
        <taxon>Gordoniaceae</taxon>
        <taxon>Gordonia</taxon>
    </lineage>
</organism>
<feature type="domain" description="Transcriptional repressor PaaX-like C-terminal" evidence="2">
    <location>
        <begin position="163"/>
        <end position="236"/>
    </location>
</feature>
<dbReference type="InterPro" id="IPR012906">
    <property type="entry name" value="PaaX-like_N"/>
</dbReference>
<dbReference type="Gene3D" id="3.30.70.2650">
    <property type="match status" value="1"/>
</dbReference>
<dbReference type="Pfam" id="PF08223">
    <property type="entry name" value="PaaX_C"/>
    <property type="match status" value="1"/>
</dbReference>
<dbReference type="PANTHER" id="PTHR30319:SF1">
    <property type="entry name" value="TRANSCRIPTIONAL REPRESSOR PAAX"/>
    <property type="match status" value="1"/>
</dbReference>
<dbReference type="GO" id="GO:0006351">
    <property type="term" value="P:DNA-templated transcription"/>
    <property type="evidence" value="ECO:0007669"/>
    <property type="project" value="TreeGrafter"/>
</dbReference>
<name>A0A846WGL1_9ACTN</name>
<evidence type="ECO:0000259" key="1">
    <source>
        <dbReference type="Pfam" id="PF07848"/>
    </source>
</evidence>
<reference evidence="4 5" key="1">
    <citation type="submission" date="2020-04" db="EMBL/GenBank/DDBJ databases">
        <title>MicrobeNet Type strains.</title>
        <authorList>
            <person name="Nicholson A.C."/>
        </authorList>
    </citation>
    <scope>NUCLEOTIDE SEQUENCE [LARGE SCALE GENOMIC DNA]</scope>
    <source>
        <strain evidence="4 5">ATCC BAA-14</strain>
    </source>
</reference>